<proteinExistence type="predicted"/>
<evidence type="ECO:0008006" key="4">
    <source>
        <dbReference type="Google" id="ProtNLM"/>
    </source>
</evidence>
<dbReference type="EMBL" id="CM002869">
    <property type="protein sequence ID" value="KFK43117.1"/>
    <property type="molecule type" value="Genomic_DNA"/>
</dbReference>
<evidence type="ECO:0000313" key="2">
    <source>
        <dbReference type="EMBL" id="KFK43117.1"/>
    </source>
</evidence>
<dbReference type="Gramene" id="KFK43117">
    <property type="protein sequence ID" value="KFK43117"/>
    <property type="gene ID" value="AALP_AA1G082200"/>
</dbReference>
<feature type="transmembrane region" description="Helical" evidence="1">
    <location>
        <begin position="71"/>
        <end position="90"/>
    </location>
</feature>
<keyword evidence="1" id="KW-1133">Transmembrane helix</keyword>
<reference evidence="3" key="1">
    <citation type="journal article" date="2015" name="Nat. Plants">
        <title>Genome expansion of Arabis alpina linked with retrotransposition and reduced symmetric DNA methylation.</title>
        <authorList>
            <person name="Willing E.M."/>
            <person name="Rawat V."/>
            <person name="Mandakova T."/>
            <person name="Maumus F."/>
            <person name="James G.V."/>
            <person name="Nordstroem K.J."/>
            <person name="Becker C."/>
            <person name="Warthmann N."/>
            <person name="Chica C."/>
            <person name="Szarzynska B."/>
            <person name="Zytnicki M."/>
            <person name="Albani M.C."/>
            <person name="Kiefer C."/>
            <person name="Bergonzi S."/>
            <person name="Castaings L."/>
            <person name="Mateos J.L."/>
            <person name="Berns M.C."/>
            <person name="Bujdoso N."/>
            <person name="Piofczyk T."/>
            <person name="de Lorenzo L."/>
            <person name="Barrero-Sicilia C."/>
            <person name="Mateos I."/>
            <person name="Piednoel M."/>
            <person name="Hagmann J."/>
            <person name="Chen-Min-Tao R."/>
            <person name="Iglesias-Fernandez R."/>
            <person name="Schuster S.C."/>
            <person name="Alonso-Blanco C."/>
            <person name="Roudier F."/>
            <person name="Carbonero P."/>
            <person name="Paz-Ares J."/>
            <person name="Davis S.J."/>
            <person name="Pecinka A."/>
            <person name="Quesneville H."/>
            <person name="Colot V."/>
            <person name="Lysak M.A."/>
            <person name="Weigel D."/>
            <person name="Coupland G."/>
            <person name="Schneeberger K."/>
        </authorList>
    </citation>
    <scope>NUCLEOTIDE SEQUENCE [LARGE SCALE GENOMIC DNA]</scope>
    <source>
        <strain evidence="3">cv. Pajares</strain>
    </source>
</reference>
<sequence>MIAGVIIGVTMDAGMALRVGKKYTVIGVATMVIPLICGQILYRWRILRGNGIFELAYFTYAVEKKHIRPEVFTIMATFILLNSIFIPMALELVRDQTKRAAQQDLFNF</sequence>
<evidence type="ECO:0000313" key="3">
    <source>
        <dbReference type="Proteomes" id="UP000029120"/>
    </source>
</evidence>
<organism evidence="2 3">
    <name type="scientific">Arabis alpina</name>
    <name type="common">Alpine rock-cress</name>
    <dbReference type="NCBI Taxonomy" id="50452"/>
    <lineage>
        <taxon>Eukaryota</taxon>
        <taxon>Viridiplantae</taxon>
        <taxon>Streptophyta</taxon>
        <taxon>Embryophyta</taxon>
        <taxon>Tracheophyta</taxon>
        <taxon>Spermatophyta</taxon>
        <taxon>Magnoliopsida</taxon>
        <taxon>eudicotyledons</taxon>
        <taxon>Gunneridae</taxon>
        <taxon>Pentapetalae</taxon>
        <taxon>rosids</taxon>
        <taxon>malvids</taxon>
        <taxon>Brassicales</taxon>
        <taxon>Brassicaceae</taxon>
        <taxon>Arabideae</taxon>
        <taxon>Arabis</taxon>
    </lineage>
</organism>
<dbReference type="AlphaFoldDB" id="A0A087HLW5"/>
<evidence type="ECO:0000256" key="1">
    <source>
        <dbReference type="SAM" id="Phobius"/>
    </source>
</evidence>
<name>A0A087HLW5_ARAAL</name>
<dbReference type="eggNOG" id="KOG1650">
    <property type="taxonomic scope" value="Eukaryota"/>
</dbReference>
<keyword evidence="1" id="KW-0812">Transmembrane</keyword>
<dbReference type="Proteomes" id="UP000029120">
    <property type="component" value="Chromosome 1"/>
</dbReference>
<gene>
    <name evidence="2" type="ordered locus">AALP_Aa1g082200</name>
</gene>
<protein>
    <recommendedName>
        <fullName evidence="4">Cation/H+ exchanger domain-containing protein</fullName>
    </recommendedName>
</protein>
<feature type="transmembrane region" description="Helical" evidence="1">
    <location>
        <begin position="23"/>
        <end position="42"/>
    </location>
</feature>
<accession>A0A087HLW5</accession>
<keyword evidence="1" id="KW-0472">Membrane</keyword>
<keyword evidence="3" id="KW-1185">Reference proteome</keyword>